<protein>
    <submittedName>
        <fullName evidence="1">Uncharacterized protein</fullName>
    </submittedName>
</protein>
<comment type="caution">
    <text evidence="1">The sequence shown here is derived from an EMBL/GenBank/DDBJ whole genome shotgun (WGS) entry which is preliminary data.</text>
</comment>
<name>A0AAV1ZBJ3_9ARAC</name>
<sequence>MAHVYTLRSPFNPVSRKYSQITIIYFEKLH</sequence>
<evidence type="ECO:0000313" key="2">
    <source>
        <dbReference type="Proteomes" id="UP001497382"/>
    </source>
</evidence>
<gene>
    <name evidence="1" type="ORF">LARSCL_LOCUS4539</name>
</gene>
<dbReference type="AlphaFoldDB" id="A0AAV1ZBJ3"/>
<accession>A0AAV1ZBJ3</accession>
<keyword evidence="2" id="KW-1185">Reference proteome</keyword>
<organism evidence="1 2">
    <name type="scientific">Larinioides sclopetarius</name>
    <dbReference type="NCBI Taxonomy" id="280406"/>
    <lineage>
        <taxon>Eukaryota</taxon>
        <taxon>Metazoa</taxon>
        <taxon>Ecdysozoa</taxon>
        <taxon>Arthropoda</taxon>
        <taxon>Chelicerata</taxon>
        <taxon>Arachnida</taxon>
        <taxon>Araneae</taxon>
        <taxon>Araneomorphae</taxon>
        <taxon>Entelegynae</taxon>
        <taxon>Araneoidea</taxon>
        <taxon>Araneidae</taxon>
        <taxon>Larinioides</taxon>
    </lineage>
</organism>
<proteinExistence type="predicted"/>
<reference evidence="1 2" key="1">
    <citation type="submission" date="2024-04" db="EMBL/GenBank/DDBJ databases">
        <authorList>
            <person name="Rising A."/>
            <person name="Reimegard J."/>
            <person name="Sonavane S."/>
            <person name="Akerstrom W."/>
            <person name="Nylinder S."/>
            <person name="Hedman E."/>
            <person name="Kallberg Y."/>
        </authorList>
    </citation>
    <scope>NUCLEOTIDE SEQUENCE [LARGE SCALE GENOMIC DNA]</scope>
</reference>
<dbReference type="Proteomes" id="UP001497382">
    <property type="component" value="Unassembled WGS sequence"/>
</dbReference>
<evidence type="ECO:0000313" key="1">
    <source>
        <dbReference type="EMBL" id="CAL1269046.1"/>
    </source>
</evidence>
<dbReference type="EMBL" id="CAXIEN010000037">
    <property type="protein sequence ID" value="CAL1269046.1"/>
    <property type="molecule type" value="Genomic_DNA"/>
</dbReference>